<comment type="caution">
    <text evidence="9">The sequence shown here is derived from an EMBL/GenBank/DDBJ whole genome shotgun (WGS) entry which is preliminary data.</text>
</comment>
<dbReference type="InterPro" id="IPR051689">
    <property type="entry name" value="Sterol_desaturase/TMEM195"/>
</dbReference>
<name>A0A0W0VTU7_9GAMM</name>
<feature type="transmembrane region" description="Helical" evidence="7">
    <location>
        <begin position="33"/>
        <end position="53"/>
    </location>
</feature>
<dbReference type="PANTHER" id="PTHR21624">
    <property type="entry name" value="STEROL DESATURASE-RELATED PROTEIN"/>
    <property type="match status" value="1"/>
</dbReference>
<reference evidence="9 10" key="1">
    <citation type="submission" date="2015-11" db="EMBL/GenBank/DDBJ databases">
        <title>Genomic analysis of 38 Legionella species identifies large and diverse effector repertoires.</title>
        <authorList>
            <person name="Burstein D."/>
            <person name="Amaro F."/>
            <person name="Zusman T."/>
            <person name="Lifshitz Z."/>
            <person name="Cohen O."/>
            <person name="Gilbert J.A."/>
            <person name="Pupko T."/>
            <person name="Shuman H.A."/>
            <person name="Segal G."/>
        </authorList>
    </citation>
    <scope>NUCLEOTIDE SEQUENCE [LARGE SCALE GENOMIC DNA]</scope>
    <source>
        <strain evidence="9 10">ATCC 49751</strain>
    </source>
</reference>
<organism evidence="9 10">
    <name type="scientific">Legionella lansingensis</name>
    <dbReference type="NCBI Taxonomy" id="45067"/>
    <lineage>
        <taxon>Bacteria</taxon>
        <taxon>Pseudomonadati</taxon>
        <taxon>Pseudomonadota</taxon>
        <taxon>Gammaproteobacteria</taxon>
        <taxon>Legionellales</taxon>
        <taxon>Legionellaceae</taxon>
        <taxon>Legionella</taxon>
    </lineage>
</organism>
<comment type="subcellular location">
    <subcellularLocation>
        <location evidence="1">Endomembrane system</location>
        <topology evidence="1">Multi-pass membrane protein</topology>
    </subcellularLocation>
</comment>
<evidence type="ECO:0000256" key="2">
    <source>
        <dbReference type="ARBA" id="ARBA00022692"/>
    </source>
</evidence>
<dbReference type="PATRIC" id="fig|45067.4.peg.728"/>
<accession>A0A0W0VTU7</accession>
<dbReference type="EMBL" id="LNYI01000012">
    <property type="protein sequence ID" value="KTD23564.1"/>
    <property type="molecule type" value="Genomic_DNA"/>
</dbReference>
<keyword evidence="4" id="KW-0560">Oxidoreductase</keyword>
<evidence type="ECO:0000313" key="10">
    <source>
        <dbReference type="Proteomes" id="UP000054869"/>
    </source>
</evidence>
<dbReference type="eggNOG" id="COG3000">
    <property type="taxonomic scope" value="Bacteria"/>
</dbReference>
<dbReference type="Pfam" id="PF04116">
    <property type="entry name" value="FA_hydroxylase"/>
    <property type="match status" value="1"/>
</dbReference>
<feature type="transmembrane region" description="Helical" evidence="7">
    <location>
        <begin position="382"/>
        <end position="401"/>
    </location>
</feature>
<dbReference type="PANTHER" id="PTHR21624:SF1">
    <property type="entry name" value="ALKYLGLYCEROL MONOOXYGENASE"/>
    <property type="match status" value="1"/>
</dbReference>
<keyword evidence="5" id="KW-0443">Lipid metabolism</keyword>
<evidence type="ECO:0000256" key="5">
    <source>
        <dbReference type="ARBA" id="ARBA00023098"/>
    </source>
</evidence>
<dbReference type="InterPro" id="IPR006694">
    <property type="entry name" value="Fatty_acid_hydroxylase"/>
</dbReference>
<evidence type="ECO:0000259" key="8">
    <source>
        <dbReference type="Pfam" id="PF04116"/>
    </source>
</evidence>
<evidence type="ECO:0000256" key="7">
    <source>
        <dbReference type="SAM" id="Phobius"/>
    </source>
</evidence>
<proteinExistence type="predicted"/>
<evidence type="ECO:0000256" key="3">
    <source>
        <dbReference type="ARBA" id="ARBA00022989"/>
    </source>
</evidence>
<evidence type="ECO:0000256" key="1">
    <source>
        <dbReference type="ARBA" id="ARBA00004127"/>
    </source>
</evidence>
<feature type="transmembrane region" description="Helical" evidence="7">
    <location>
        <begin position="164"/>
        <end position="190"/>
    </location>
</feature>
<dbReference type="GO" id="GO:0016020">
    <property type="term" value="C:membrane"/>
    <property type="evidence" value="ECO:0007669"/>
    <property type="project" value="GOC"/>
</dbReference>
<sequence>MGERPSKAIALVILMNYCFCFMLPVSASMEINLIALAIPIFLIAIAIEYWVSIRSNQTLYYLNDFANNLSCGILEQVSMLPLQGLLIFSYDYLYHHHAFFAINPKVFYSWVLLWLGVDFLYYWFHRASHRNTFLWAGHSVHHQSEQYNFSVALRQGIIQTLFGWVIYLPLALLGFPTWMFLIVASLNTLYQFWIHTKLIHNMGWFEIFFNTPSHHRVHHGKNKQYLDKNYGGSLIIWDKLFDTFERETVPVEYGTTAPLNSWNPFYANIKVIYDTFYYGKHLSSWKERVQAFFRPPEWIVNRLHEPFHSCHIERDKDHLQYPTVYILLNVLISILGYSYYLIIFNPNTPLSWVLGLFVLITLYLIGFILNRGVIINIKYTELFRSVLVLIIVHLLFMNYWLDFTSMFLFFVVNIFLYKKRGNNQGSLNHLQFL</sequence>
<dbReference type="AlphaFoldDB" id="A0A0W0VTU7"/>
<keyword evidence="10" id="KW-1185">Reference proteome</keyword>
<evidence type="ECO:0000313" key="9">
    <source>
        <dbReference type="EMBL" id="KTD23564.1"/>
    </source>
</evidence>
<dbReference type="GO" id="GO:0005506">
    <property type="term" value="F:iron ion binding"/>
    <property type="evidence" value="ECO:0007669"/>
    <property type="project" value="InterPro"/>
</dbReference>
<keyword evidence="3 7" id="KW-1133">Transmembrane helix</keyword>
<keyword evidence="6 7" id="KW-0472">Membrane</keyword>
<dbReference type="GO" id="GO:0008610">
    <property type="term" value="P:lipid biosynthetic process"/>
    <property type="evidence" value="ECO:0007669"/>
    <property type="project" value="InterPro"/>
</dbReference>
<feature type="transmembrane region" description="Helical" evidence="7">
    <location>
        <begin position="73"/>
        <end position="94"/>
    </location>
</feature>
<dbReference type="STRING" id="45067.Llan_0699"/>
<dbReference type="GO" id="GO:0012505">
    <property type="term" value="C:endomembrane system"/>
    <property type="evidence" value="ECO:0007669"/>
    <property type="project" value="UniProtKB-SubCell"/>
</dbReference>
<feature type="transmembrane region" description="Helical" evidence="7">
    <location>
        <begin position="350"/>
        <end position="370"/>
    </location>
</feature>
<dbReference type="GO" id="GO:0050479">
    <property type="term" value="F:glyceryl-ether monooxygenase activity"/>
    <property type="evidence" value="ECO:0007669"/>
    <property type="project" value="TreeGrafter"/>
</dbReference>
<evidence type="ECO:0000256" key="6">
    <source>
        <dbReference type="ARBA" id="ARBA00023136"/>
    </source>
</evidence>
<keyword evidence="2 7" id="KW-0812">Transmembrane</keyword>
<feature type="transmembrane region" description="Helical" evidence="7">
    <location>
        <begin position="106"/>
        <end position="124"/>
    </location>
</feature>
<gene>
    <name evidence="9" type="ORF">Llan_0699</name>
</gene>
<dbReference type="Proteomes" id="UP000054869">
    <property type="component" value="Unassembled WGS sequence"/>
</dbReference>
<feature type="domain" description="Fatty acid hydroxylase" evidence="8">
    <location>
        <begin position="110"/>
        <end position="243"/>
    </location>
</feature>
<evidence type="ECO:0000256" key="4">
    <source>
        <dbReference type="ARBA" id="ARBA00023002"/>
    </source>
</evidence>
<dbReference type="GO" id="GO:0006643">
    <property type="term" value="P:membrane lipid metabolic process"/>
    <property type="evidence" value="ECO:0007669"/>
    <property type="project" value="TreeGrafter"/>
</dbReference>
<feature type="transmembrane region" description="Helical" evidence="7">
    <location>
        <begin position="6"/>
        <end position="26"/>
    </location>
</feature>
<feature type="transmembrane region" description="Helical" evidence="7">
    <location>
        <begin position="324"/>
        <end position="344"/>
    </location>
</feature>
<protein>
    <submittedName>
        <fullName evidence="9">Sterol desaturase-related protein</fullName>
    </submittedName>
</protein>